<accession>A0ABU7BZZ0</accession>
<proteinExistence type="predicted"/>
<keyword evidence="2" id="KW-1185">Reference proteome</keyword>
<gene>
    <name evidence="1" type="ORF">ATANTOWER_022061</name>
</gene>
<name>A0ABU7BZZ0_9TELE</name>
<dbReference type="EMBL" id="JAHUTI010073620">
    <property type="protein sequence ID" value="MED6256221.1"/>
    <property type="molecule type" value="Genomic_DNA"/>
</dbReference>
<sequence length="102" mass="12164">MIYSLYRLYDALLWSIICFSHKLNRKLKALKDFPHDLNNFSYHCYHSHTSEAYYFQDVWPQPLFFHVGSPKALYLHCISSCMFRVALLLEGESPPQSQVFWI</sequence>
<comment type="caution">
    <text evidence="1">The sequence shown here is derived from an EMBL/GenBank/DDBJ whole genome shotgun (WGS) entry which is preliminary data.</text>
</comment>
<evidence type="ECO:0000313" key="1">
    <source>
        <dbReference type="EMBL" id="MED6256221.1"/>
    </source>
</evidence>
<protein>
    <submittedName>
        <fullName evidence="1">Uncharacterized protein</fullName>
    </submittedName>
</protein>
<evidence type="ECO:0000313" key="2">
    <source>
        <dbReference type="Proteomes" id="UP001345963"/>
    </source>
</evidence>
<organism evidence="1 2">
    <name type="scientific">Ataeniobius toweri</name>
    <dbReference type="NCBI Taxonomy" id="208326"/>
    <lineage>
        <taxon>Eukaryota</taxon>
        <taxon>Metazoa</taxon>
        <taxon>Chordata</taxon>
        <taxon>Craniata</taxon>
        <taxon>Vertebrata</taxon>
        <taxon>Euteleostomi</taxon>
        <taxon>Actinopterygii</taxon>
        <taxon>Neopterygii</taxon>
        <taxon>Teleostei</taxon>
        <taxon>Neoteleostei</taxon>
        <taxon>Acanthomorphata</taxon>
        <taxon>Ovalentaria</taxon>
        <taxon>Atherinomorphae</taxon>
        <taxon>Cyprinodontiformes</taxon>
        <taxon>Goodeidae</taxon>
        <taxon>Ataeniobius</taxon>
    </lineage>
</organism>
<dbReference type="Proteomes" id="UP001345963">
    <property type="component" value="Unassembled WGS sequence"/>
</dbReference>
<reference evidence="1 2" key="1">
    <citation type="submission" date="2021-07" db="EMBL/GenBank/DDBJ databases">
        <authorList>
            <person name="Palmer J.M."/>
        </authorList>
    </citation>
    <scope>NUCLEOTIDE SEQUENCE [LARGE SCALE GENOMIC DNA]</scope>
    <source>
        <strain evidence="1 2">AT_MEX2019</strain>
        <tissue evidence="1">Muscle</tissue>
    </source>
</reference>